<evidence type="ECO:0000313" key="2">
    <source>
        <dbReference type="Proteomes" id="UP001141806"/>
    </source>
</evidence>
<proteinExistence type="predicted"/>
<organism evidence="1 2">
    <name type="scientific">Protea cynaroides</name>
    <dbReference type="NCBI Taxonomy" id="273540"/>
    <lineage>
        <taxon>Eukaryota</taxon>
        <taxon>Viridiplantae</taxon>
        <taxon>Streptophyta</taxon>
        <taxon>Embryophyta</taxon>
        <taxon>Tracheophyta</taxon>
        <taxon>Spermatophyta</taxon>
        <taxon>Magnoliopsida</taxon>
        <taxon>Proteales</taxon>
        <taxon>Proteaceae</taxon>
        <taxon>Protea</taxon>
    </lineage>
</organism>
<protein>
    <submittedName>
        <fullName evidence="1">Uncharacterized protein</fullName>
    </submittedName>
</protein>
<keyword evidence="2" id="KW-1185">Reference proteome</keyword>
<reference evidence="1" key="1">
    <citation type="journal article" date="2023" name="Plant J.">
        <title>The genome of the king protea, Protea cynaroides.</title>
        <authorList>
            <person name="Chang J."/>
            <person name="Duong T.A."/>
            <person name="Schoeman C."/>
            <person name="Ma X."/>
            <person name="Roodt D."/>
            <person name="Barker N."/>
            <person name="Li Z."/>
            <person name="Van de Peer Y."/>
            <person name="Mizrachi E."/>
        </authorList>
    </citation>
    <scope>NUCLEOTIDE SEQUENCE</scope>
    <source>
        <tissue evidence="1">Young leaves</tissue>
    </source>
</reference>
<dbReference type="Proteomes" id="UP001141806">
    <property type="component" value="Unassembled WGS sequence"/>
</dbReference>
<comment type="caution">
    <text evidence="1">The sequence shown here is derived from an EMBL/GenBank/DDBJ whole genome shotgun (WGS) entry which is preliminary data.</text>
</comment>
<dbReference type="AlphaFoldDB" id="A0A9Q0H7H2"/>
<gene>
    <name evidence="1" type="ORF">NE237_020898</name>
</gene>
<name>A0A9Q0H7H2_9MAGN</name>
<evidence type="ECO:0000313" key="1">
    <source>
        <dbReference type="EMBL" id="KAJ4960988.1"/>
    </source>
</evidence>
<accession>A0A9Q0H7H2</accession>
<sequence>MRLSLGCSNESPDPNLSSVLSTTAGDLEFKFKSELPANLFALVMPDASGLVSITASGGSIDIEDLWLRLVLLEELPSEELPDSETVLESSSLSPHLLSSEVYYVCYWCQLVCK</sequence>
<dbReference type="EMBL" id="JAMYWD010000009">
    <property type="protein sequence ID" value="KAJ4960988.1"/>
    <property type="molecule type" value="Genomic_DNA"/>
</dbReference>